<dbReference type="Pfam" id="PF00048">
    <property type="entry name" value="IL8"/>
    <property type="match status" value="1"/>
</dbReference>
<name>A0A8C2XZ06_CAPHI</name>
<evidence type="ECO:0000256" key="1">
    <source>
        <dbReference type="ARBA" id="ARBA00022514"/>
    </source>
</evidence>
<protein>
    <recommendedName>
        <fullName evidence="2">Chemokine interleukin-8-like domain-containing protein</fullName>
    </recommendedName>
</protein>
<dbReference type="Ensembl" id="ENSCHIT00010046463.1">
    <property type="protein sequence ID" value="ENSCHIP00010033049.1"/>
    <property type="gene ID" value="ENSCHIG00010024529.1"/>
</dbReference>
<dbReference type="Gene3D" id="2.40.50.40">
    <property type="match status" value="1"/>
</dbReference>
<sequence length="78" mass="8554">MLEGSGGEQNLNFRDTASAEAVGIKKTRDGAEIGWSLIEEINCSTACCSTLTNKKIPIQKLETYQRITSSQCPWEAVM</sequence>
<dbReference type="SUPFAM" id="SSF54117">
    <property type="entry name" value="Interleukin 8-like chemokines"/>
    <property type="match status" value="1"/>
</dbReference>
<accession>A0A8C2XZ06</accession>
<reference evidence="3" key="1">
    <citation type="submission" date="2019-03" db="EMBL/GenBank/DDBJ databases">
        <title>Genome sequencing and reference-guided assembly of Black Bengal Goat (Capra hircus).</title>
        <authorList>
            <person name="Siddiki A.Z."/>
            <person name="Baten A."/>
            <person name="Billah M."/>
            <person name="Alam M.A.U."/>
            <person name="Shawrob K.S.M."/>
            <person name="Saha S."/>
            <person name="Chowdhury M."/>
            <person name="Rahman A.H."/>
            <person name="Stear M."/>
            <person name="Miah G."/>
            <person name="Das G.B."/>
            <person name="Hossain M.M."/>
            <person name="Kumkum M."/>
            <person name="Islam M.S."/>
            <person name="Mollah A.M."/>
            <person name="Ahsan A."/>
            <person name="Tusar F."/>
            <person name="Khan M.K.I."/>
        </authorList>
    </citation>
    <scope>NUCLEOTIDE SEQUENCE [LARGE SCALE GENOMIC DNA]</scope>
</reference>
<feature type="domain" description="Chemokine interleukin-8-like" evidence="2">
    <location>
        <begin position="46"/>
        <end position="77"/>
    </location>
</feature>
<reference evidence="3" key="2">
    <citation type="submission" date="2025-08" db="UniProtKB">
        <authorList>
            <consortium name="Ensembl"/>
        </authorList>
    </citation>
    <scope>IDENTIFICATION</scope>
</reference>
<evidence type="ECO:0000259" key="2">
    <source>
        <dbReference type="Pfam" id="PF00048"/>
    </source>
</evidence>
<keyword evidence="1" id="KW-0202">Cytokine</keyword>
<dbReference type="GO" id="GO:0006955">
    <property type="term" value="P:immune response"/>
    <property type="evidence" value="ECO:0007669"/>
    <property type="project" value="InterPro"/>
</dbReference>
<organism evidence="3">
    <name type="scientific">Capra hircus</name>
    <name type="common">Goat</name>
    <dbReference type="NCBI Taxonomy" id="9925"/>
    <lineage>
        <taxon>Eukaryota</taxon>
        <taxon>Metazoa</taxon>
        <taxon>Chordata</taxon>
        <taxon>Craniata</taxon>
        <taxon>Vertebrata</taxon>
        <taxon>Euteleostomi</taxon>
        <taxon>Mammalia</taxon>
        <taxon>Eutheria</taxon>
        <taxon>Laurasiatheria</taxon>
        <taxon>Artiodactyla</taxon>
        <taxon>Ruminantia</taxon>
        <taxon>Pecora</taxon>
        <taxon>Bovidae</taxon>
        <taxon>Caprinae</taxon>
        <taxon>Capra</taxon>
    </lineage>
</organism>
<proteinExistence type="predicted"/>
<evidence type="ECO:0000313" key="3">
    <source>
        <dbReference type="Ensembl" id="ENSCHIP00010033049.1"/>
    </source>
</evidence>
<dbReference type="AlphaFoldDB" id="A0A8C2XZ06"/>
<dbReference type="GO" id="GO:0008009">
    <property type="term" value="F:chemokine activity"/>
    <property type="evidence" value="ECO:0007669"/>
    <property type="project" value="InterPro"/>
</dbReference>
<dbReference type="InterPro" id="IPR001811">
    <property type="entry name" value="Chemokine_IL8-like_dom"/>
</dbReference>
<dbReference type="InterPro" id="IPR036048">
    <property type="entry name" value="Interleukin_8-like_sf"/>
</dbReference>
<dbReference type="GO" id="GO:0005615">
    <property type="term" value="C:extracellular space"/>
    <property type="evidence" value="ECO:0007669"/>
    <property type="project" value="UniProtKB-KW"/>
</dbReference>